<dbReference type="Proteomes" id="UP000308600">
    <property type="component" value="Unassembled WGS sequence"/>
</dbReference>
<organism evidence="1 2">
    <name type="scientific">Pluteus cervinus</name>
    <dbReference type="NCBI Taxonomy" id="181527"/>
    <lineage>
        <taxon>Eukaryota</taxon>
        <taxon>Fungi</taxon>
        <taxon>Dikarya</taxon>
        <taxon>Basidiomycota</taxon>
        <taxon>Agaricomycotina</taxon>
        <taxon>Agaricomycetes</taxon>
        <taxon>Agaricomycetidae</taxon>
        <taxon>Agaricales</taxon>
        <taxon>Pluteineae</taxon>
        <taxon>Pluteaceae</taxon>
        <taxon>Pluteus</taxon>
    </lineage>
</organism>
<evidence type="ECO:0000313" key="1">
    <source>
        <dbReference type="EMBL" id="TFK65343.1"/>
    </source>
</evidence>
<name>A0ACD3AHG5_9AGAR</name>
<dbReference type="EMBL" id="ML208440">
    <property type="protein sequence ID" value="TFK65343.1"/>
    <property type="molecule type" value="Genomic_DNA"/>
</dbReference>
<feature type="non-terminal residue" evidence="1">
    <location>
        <position position="1"/>
    </location>
</feature>
<proteinExistence type="predicted"/>
<reference evidence="1 2" key="1">
    <citation type="journal article" date="2019" name="Nat. Ecol. Evol.">
        <title>Megaphylogeny resolves global patterns of mushroom evolution.</title>
        <authorList>
            <person name="Varga T."/>
            <person name="Krizsan K."/>
            <person name="Foldi C."/>
            <person name="Dima B."/>
            <person name="Sanchez-Garcia M."/>
            <person name="Sanchez-Ramirez S."/>
            <person name="Szollosi G.J."/>
            <person name="Szarkandi J.G."/>
            <person name="Papp V."/>
            <person name="Albert L."/>
            <person name="Andreopoulos W."/>
            <person name="Angelini C."/>
            <person name="Antonin V."/>
            <person name="Barry K.W."/>
            <person name="Bougher N.L."/>
            <person name="Buchanan P."/>
            <person name="Buyck B."/>
            <person name="Bense V."/>
            <person name="Catcheside P."/>
            <person name="Chovatia M."/>
            <person name="Cooper J."/>
            <person name="Damon W."/>
            <person name="Desjardin D."/>
            <person name="Finy P."/>
            <person name="Geml J."/>
            <person name="Haridas S."/>
            <person name="Hughes K."/>
            <person name="Justo A."/>
            <person name="Karasinski D."/>
            <person name="Kautmanova I."/>
            <person name="Kiss B."/>
            <person name="Kocsube S."/>
            <person name="Kotiranta H."/>
            <person name="LaButti K.M."/>
            <person name="Lechner B.E."/>
            <person name="Liimatainen K."/>
            <person name="Lipzen A."/>
            <person name="Lukacs Z."/>
            <person name="Mihaltcheva S."/>
            <person name="Morgado L.N."/>
            <person name="Niskanen T."/>
            <person name="Noordeloos M.E."/>
            <person name="Ohm R.A."/>
            <person name="Ortiz-Santana B."/>
            <person name="Ovrebo C."/>
            <person name="Racz N."/>
            <person name="Riley R."/>
            <person name="Savchenko A."/>
            <person name="Shiryaev A."/>
            <person name="Soop K."/>
            <person name="Spirin V."/>
            <person name="Szebenyi C."/>
            <person name="Tomsovsky M."/>
            <person name="Tulloss R.E."/>
            <person name="Uehling J."/>
            <person name="Grigoriev I.V."/>
            <person name="Vagvolgyi C."/>
            <person name="Papp T."/>
            <person name="Martin F.M."/>
            <person name="Miettinen O."/>
            <person name="Hibbett D.S."/>
            <person name="Nagy L.G."/>
        </authorList>
    </citation>
    <scope>NUCLEOTIDE SEQUENCE [LARGE SCALE GENOMIC DNA]</scope>
    <source>
        <strain evidence="1 2">NL-1719</strain>
    </source>
</reference>
<evidence type="ECO:0000313" key="2">
    <source>
        <dbReference type="Proteomes" id="UP000308600"/>
    </source>
</evidence>
<sequence>DKINNALGGGAAGEAKEDGLDKAIDFVQEHILRQGPQRNESAFEQAKDEKIAQTIRHEYKKVTGLEFPIKQKK</sequence>
<keyword evidence="2" id="KW-1185">Reference proteome</keyword>
<accession>A0ACD3AHG5</accession>
<protein>
    <submittedName>
        <fullName evidence="1">Uncharacterized protein</fullName>
    </submittedName>
</protein>
<gene>
    <name evidence="1" type="ORF">BDN72DRAFT_773479</name>
</gene>